<keyword evidence="1 2" id="KW-0732">Signal</keyword>
<feature type="signal peptide" evidence="2">
    <location>
        <begin position="1"/>
        <end position="15"/>
    </location>
</feature>
<dbReference type="GO" id="GO:0009289">
    <property type="term" value="C:pilus"/>
    <property type="evidence" value="ECO:0007669"/>
    <property type="project" value="InterPro"/>
</dbReference>
<sequence length="310" mass="32458">MLLLGWFMMPLASHALGCWSGRSSDGAVKANLTLPDNLYVAANIPVGTVIWQSPLQSISLYCTQSIGENVYFWVNPKKQTLASGVTIGIIFNGVTYTQNSGAIDTGIYVPWNGWAWSNLQYSIVLIKSDGAPSSGSVTVSQYPVFQLDGIGGINSAPNINFNQLITGTVNFTPGGTCNLSTNGRYTINLPTVGASQFAAVGSTLARSYLTINASNCSKGVRTATFIFSGIPDSDNPVLFANSGGSAKGVAINLGSSADGANIGANTTNNTRVVNVQGQSAQLGVFAEYVRTNTVVPGSVQTAVTINMLYQ</sequence>
<dbReference type="InterPro" id="IPR050263">
    <property type="entry name" value="Bact_Fimbrial_Adh_Pro"/>
</dbReference>
<gene>
    <name evidence="4" type="ORF">BUE93_16020</name>
</gene>
<evidence type="ECO:0000313" key="5">
    <source>
        <dbReference type="Proteomes" id="UP000239469"/>
    </source>
</evidence>
<dbReference type="InterPro" id="IPR008966">
    <property type="entry name" value="Adhesion_dom_sf"/>
</dbReference>
<feature type="domain" description="Fimbrial-type adhesion" evidence="3">
    <location>
        <begin position="165"/>
        <end position="310"/>
    </location>
</feature>
<dbReference type="AlphaFoldDB" id="A0A2S9X0Q9"/>
<dbReference type="RefSeq" id="WP_189338987.1">
    <property type="nucleotide sequence ID" value="NZ_MTBD01000030.1"/>
</dbReference>
<feature type="chain" id="PRO_5015711593" description="Fimbrial-type adhesion domain-containing protein" evidence="2">
    <location>
        <begin position="16"/>
        <end position="310"/>
    </location>
</feature>
<dbReference type="SUPFAM" id="SSF49401">
    <property type="entry name" value="Bacterial adhesins"/>
    <property type="match status" value="1"/>
</dbReference>
<evidence type="ECO:0000313" key="4">
    <source>
        <dbReference type="EMBL" id="PRP69298.1"/>
    </source>
</evidence>
<accession>A0A2S9X0Q9</accession>
<comment type="caution">
    <text evidence="4">The sequence shown here is derived from an EMBL/GenBank/DDBJ whole genome shotgun (WGS) entry which is preliminary data.</text>
</comment>
<evidence type="ECO:0000259" key="3">
    <source>
        <dbReference type="Pfam" id="PF00419"/>
    </source>
</evidence>
<organism evidence="4 5">
    <name type="scientific">Chromobacterium amazonense</name>
    <dbReference type="NCBI Taxonomy" id="1382803"/>
    <lineage>
        <taxon>Bacteria</taxon>
        <taxon>Pseudomonadati</taxon>
        <taxon>Pseudomonadota</taxon>
        <taxon>Betaproteobacteria</taxon>
        <taxon>Neisseriales</taxon>
        <taxon>Chromobacteriaceae</taxon>
        <taxon>Chromobacterium</taxon>
    </lineage>
</organism>
<evidence type="ECO:0000256" key="1">
    <source>
        <dbReference type="ARBA" id="ARBA00022729"/>
    </source>
</evidence>
<dbReference type="Proteomes" id="UP000239469">
    <property type="component" value="Unassembled WGS sequence"/>
</dbReference>
<dbReference type="Gene3D" id="2.60.40.1090">
    <property type="entry name" value="Fimbrial-type adhesion domain"/>
    <property type="match status" value="1"/>
</dbReference>
<name>A0A2S9X0Q9_9NEIS</name>
<dbReference type="GO" id="GO:0043709">
    <property type="term" value="P:cell adhesion involved in single-species biofilm formation"/>
    <property type="evidence" value="ECO:0007669"/>
    <property type="project" value="TreeGrafter"/>
</dbReference>
<evidence type="ECO:0000256" key="2">
    <source>
        <dbReference type="SAM" id="SignalP"/>
    </source>
</evidence>
<dbReference type="EMBL" id="MTBD01000030">
    <property type="protein sequence ID" value="PRP69298.1"/>
    <property type="molecule type" value="Genomic_DNA"/>
</dbReference>
<dbReference type="InterPro" id="IPR036937">
    <property type="entry name" value="Adhesion_dom_fimbrial_sf"/>
</dbReference>
<reference evidence="4 5" key="1">
    <citation type="submission" date="2017-01" db="EMBL/GenBank/DDBJ databases">
        <title>New insights into the genetic diversity of Chromobacterium isolated from tropical freshwater lake.</title>
        <authorList>
            <person name="Santos A.B."/>
            <person name="Nascimento A.M."/>
            <person name="Da Silva P.C."/>
        </authorList>
    </citation>
    <scope>NUCLEOTIDE SEQUENCE [LARGE SCALE GENOMIC DNA]</scope>
    <source>
        <strain evidence="4 5">56AF</strain>
    </source>
</reference>
<protein>
    <recommendedName>
        <fullName evidence="3">Fimbrial-type adhesion domain-containing protein</fullName>
    </recommendedName>
</protein>
<dbReference type="Pfam" id="PF00419">
    <property type="entry name" value="Fimbrial"/>
    <property type="match status" value="1"/>
</dbReference>
<dbReference type="InterPro" id="IPR000259">
    <property type="entry name" value="Adhesion_dom_fimbrial"/>
</dbReference>
<dbReference type="PANTHER" id="PTHR33420">
    <property type="entry name" value="FIMBRIAL SUBUNIT ELFA-RELATED"/>
    <property type="match status" value="1"/>
</dbReference>
<proteinExistence type="predicted"/>
<dbReference type="PANTHER" id="PTHR33420:SF3">
    <property type="entry name" value="FIMBRIAL SUBUNIT ELFA"/>
    <property type="match status" value="1"/>
</dbReference>